<organism evidence="2 3">
    <name type="scientific">Conexibacter woesei (strain DSM 14684 / CCUG 47730 / CIP 108061 / JCM 11494 / NBRC 100937 / ID131577)</name>
    <dbReference type="NCBI Taxonomy" id="469383"/>
    <lineage>
        <taxon>Bacteria</taxon>
        <taxon>Bacillati</taxon>
        <taxon>Actinomycetota</taxon>
        <taxon>Thermoleophilia</taxon>
        <taxon>Solirubrobacterales</taxon>
        <taxon>Conexibacteraceae</taxon>
        <taxon>Conexibacter</taxon>
    </lineage>
</organism>
<keyword evidence="1" id="KW-0472">Membrane</keyword>
<keyword evidence="1" id="KW-1133">Transmembrane helix</keyword>
<accession>D3F109</accession>
<dbReference type="AlphaFoldDB" id="D3F109"/>
<reference evidence="3" key="2">
    <citation type="submission" date="2010-01" db="EMBL/GenBank/DDBJ databases">
        <title>The complete genome of Conexibacter woesei DSM 14684.</title>
        <authorList>
            <consortium name="US DOE Joint Genome Institute (JGI-PGF)"/>
            <person name="Lucas S."/>
            <person name="Copeland A."/>
            <person name="Lapidus A."/>
            <person name="Glavina del Rio T."/>
            <person name="Dalin E."/>
            <person name="Tice H."/>
            <person name="Bruce D."/>
            <person name="Goodwin L."/>
            <person name="Pitluck S."/>
            <person name="Kyrpides N."/>
            <person name="Mavromatis K."/>
            <person name="Ivanova N."/>
            <person name="Mikhailova N."/>
            <person name="Chertkov O."/>
            <person name="Brettin T."/>
            <person name="Detter J.C."/>
            <person name="Han C."/>
            <person name="Larimer F."/>
            <person name="Land M."/>
            <person name="Hauser L."/>
            <person name="Markowitz V."/>
            <person name="Cheng J.-F."/>
            <person name="Hugenholtz P."/>
            <person name="Woyke T."/>
            <person name="Wu D."/>
            <person name="Pukall R."/>
            <person name="Steenblock K."/>
            <person name="Schneider S."/>
            <person name="Klenk H.-P."/>
            <person name="Eisen J.A."/>
        </authorList>
    </citation>
    <scope>NUCLEOTIDE SEQUENCE [LARGE SCALE GENOMIC DNA]</scope>
    <source>
        <strain evidence="3">DSM 14684 / CIP 108061 / JCM 11494 / NBRC 100937 / ID131577</strain>
    </source>
</reference>
<dbReference type="HOGENOM" id="CLU_3182489_0_0_11"/>
<proteinExistence type="predicted"/>
<evidence type="ECO:0000313" key="3">
    <source>
        <dbReference type="Proteomes" id="UP000008229"/>
    </source>
</evidence>
<dbReference type="Proteomes" id="UP000008229">
    <property type="component" value="Chromosome"/>
</dbReference>
<dbReference type="EMBL" id="CP001854">
    <property type="protein sequence ID" value="ADB50085.1"/>
    <property type="molecule type" value="Genomic_DNA"/>
</dbReference>
<evidence type="ECO:0000256" key="1">
    <source>
        <dbReference type="SAM" id="Phobius"/>
    </source>
</evidence>
<keyword evidence="1" id="KW-0812">Transmembrane</keyword>
<protein>
    <submittedName>
        <fullName evidence="2">Uncharacterized protein</fullName>
    </submittedName>
</protein>
<sequence length="46" mass="5225">MWRRLRRRSFAPNRPVLWPEQWGLALFTALAVIGGIAVVVIVLTHG</sequence>
<dbReference type="KEGG" id="cwo:Cwoe_1658"/>
<feature type="transmembrane region" description="Helical" evidence="1">
    <location>
        <begin position="21"/>
        <end position="43"/>
    </location>
</feature>
<gene>
    <name evidence="2" type="ordered locus">Cwoe_1658</name>
</gene>
<reference evidence="2 3" key="1">
    <citation type="journal article" date="2010" name="Stand. Genomic Sci.">
        <title>Complete genome sequence of Conexibacter woesei type strain (ID131577).</title>
        <authorList>
            <person name="Pukall R."/>
            <person name="Lapidus A."/>
            <person name="Glavina Del Rio T."/>
            <person name="Copeland A."/>
            <person name="Tice H."/>
            <person name="Cheng J.-F."/>
            <person name="Lucas S."/>
            <person name="Chen F."/>
            <person name="Nolan M."/>
            <person name="Bruce D."/>
            <person name="Goodwin L."/>
            <person name="Pitluck S."/>
            <person name="Mavromatis K."/>
            <person name="Ivanova N."/>
            <person name="Ovchinnikova G."/>
            <person name="Pati A."/>
            <person name="Chen A."/>
            <person name="Palaniappan K."/>
            <person name="Land M."/>
            <person name="Hauser L."/>
            <person name="Chang Y.-J."/>
            <person name="Jeffries C.D."/>
            <person name="Chain P."/>
            <person name="Meincke L."/>
            <person name="Sims D."/>
            <person name="Brettin T."/>
            <person name="Detter J.C."/>
            <person name="Rohde M."/>
            <person name="Goeker M."/>
            <person name="Bristow J."/>
            <person name="Eisen J.A."/>
            <person name="Markowitz V."/>
            <person name="Kyrpides N.C."/>
            <person name="Klenk H.-P."/>
            <person name="Hugenholtz P."/>
        </authorList>
    </citation>
    <scope>NUCLEOTIDE SEQUENCE [LARGE SCALE GENOMIC DNA]</scope>
    <source>
        <strain evidence="3">DSM 14684 / CIP 108061 / JCM 11494 / NBRC 100937 / ID131577</strain>
    </source>
</reference>
<name>D3F109_CONWI</name>
<dbReference type="RefSeq" id="WP_012933136.1">
    <property type="nucleotide sequence ID" value="NC_013739.1"/>
</dbReference>
<evidence type="ECO:0000313" key="2">
    <source>
        <dbReference type="EMBL" id="ADB50085.1"/>
    </source>
</evidence>
<keyword evidence="3" id="KW-1185">Reference proteome</keyword>
<dbReference type="STRING" id="469383.Cwoe_1658"/>